<dbReference type="SMART" id="SM00530">
    <property type="entry name" value="HTH_XRE"/>
    <property type="match status" value="1"/>
</dbReference>
<dbReference type="RefSeq" id="WP_150186296.1">
    <property type="nucleotide sequence ID" value="NZ_CP029191.1"/>
</dbReference>
<dbReference type="InterPro" id="IPR001387">
    <property type="entry name" value="Cro/C1-type_HTH"/>
</dbReference>
<dbReference type="Pfam" id="PF19054">
    <property type="entry name" value="DUF5753"/>
    <property type="match status" value="1"/>
</dbReference>
<reference evidence="2 3" key="1">
    <citation type="submission" date="2018-05" db="EMBL/GenBank/DDBJ databases">
        <title>Streptomyces venezuelae.</title>
        <authorList>
            <person name="Kim W."/>
            <person name="Lee N."/>
            <person name="Cho B.-K."/>
        </authorList>
    </citation>
    <scope>NUCLEOTIDE SEQUENCE [LARGE SCALE GENOMIC DNA]</scope>
    <source>
        <strain evidence="2 3">ATCC 14585</strain>
    </source>
</reference>
<dbReference type="EMBL" id="CP029191">
    <property type="protein sequence ID" value="QES43929.1"/>
    <property type="molecule type" value="Genomic_DNA"/>
</dbReference>
<dbReference type="CDD" id="cd00093">
    <property type="entry name" value="HTH_XRE"/>
    <property type="match status" value="1"/>
</dbReference>
<evidence type="ECO:0000313" key="2">
    <source>
        <dbReference type="EMBL" id="QES43929.1"/>
    </source>
</evidence>
<gene>
    <name evidence="2" type="ORF">DEJ49_25680</name>
</gene>
<accession>A0A5P2CST0</accession>
<dbReference type="Gene3D" id="1.10.260.40">
    <property type="entry name" value="lambda repressor-like DNA-binding domains"/>
    <property type="match status" value="1"/>
</dbReference>
<organism evidence="2 3">
    <name type="scientific">Streptomyces venezuelae</name>
    <dbReference type="NCBI Taxonomy" id="54571"/>
    <lineage>
        <taxon>Bacteria</taxon>
        <taxon>Bacillati</taxon>
        <taxon>Actinomycetota</taxon>
        <taxon>Actinomycetes</taxon>
        <taxon>Kitasatosporales</taxon>
        <taxon>Streptomycetaceae</taxon>
        <taxon>Streptomyces</taxon>
    </lineage>
</organism>
<evidence type="ECO:0000313" key="3">
    <source>
        <dbReference type="Proteomes" id="UP000324015"/>
    </source>
</evidence>
<dbReference type="InterPro" id="IPR010982">
    <property type="entry name" value="Lambda_DNA-bd_dom_sf"/>
</dbReference>
<dbReference type="GO" id="GO:0003677">
    <property type="term" value="F:DNA binding"/>
    <property type="evidence" value="ECO:0007669"/>
    <property type="project" value="InterPro"/>
</dbReference>
<evidence type="ECO:0000259" key="1">
    <source>
        <dbReference type="SMART" id="SM00530"/>
    </source>
</evidence>
<dbReference type="SUPFAM" id="SSF47413">
    <property type="entry name" value="lambda repressor-like DNA-binding domains"/>
    <property type="match status" value="1"/>
</dbReference>
<dbReference type="AlphaFoldDB" id="A0A5P2CST0"/>
<dbReference type="InterPro" id="IPR043917">
    <property type="entry name" value="DUF5753"/>
</dbReference>
<dbReference type="Pfam" id="PF13560">
    <property type="entry name" value="HTH_31"/>
    <property type="match status" value="1"/>
</dbReference>
<feature type="domain" description="HTH cro/C1-type" evidence="1">
    <location>
        <begin position="17"/>
        <end position="80"/>
    </location>
</feature>
<proteinExistence type="predicted"/>
<name>A0A5P2CST0_STRVZ</name>
<protein>
    <submittedName>
        <fullName evidence="2">Transcriptional regulator</fullName>
    </submittedName>
</protein>
<sequence>MAAKRGRTAQRLELGLQLRQLRENCGLGDRGGGLTRRQAAQGLRISEASLQRIEAGALNFRNVGDLRKLLERYNVTDEAVVESLINLNRESSNQDWLTQYRGLMPAGMPGFVGLEPEARAMKAYHPTVVYGLLQTERYARATHEAHKPIEEYTTEFIRSSVELRMRRQEVLTREYPVKLHVILGEAALRHVAGDADVMREQYGRIEELSGWGHVTVQVLPFRRNYRSTNDFVLLDFGNALPPRVQTDSAWGSVSTSDKPREVDRFSRRFDAMTASALPPEETPDFLHRLEREL</sequence>
<dbReference type="Proteomes" id="UP000324015">
    <property type="component" value="Chromosome"/>
</dbReference>